<gene>
    <name evidence="1" type="ORF">ALP17_200058</name>
</gene>
<reference evidence="1 2" key="1">
    <citation type="submission" date="2018-08" db="EMBL/GenBank/DDBJ databases">
        <title>Recombination of ecologically and evolutionarily significant loci maintains genetic cohesion in the Pseudomonas syringae species complex.</title>
        <authorList>
            <person name="Dillon M."/>
            <person name="Thakur S."/>
            <person name="Almeida R.N.D."/>
            <person name="Weir B.S."/>
            <person name="Guttman D.S."/>
        </authorList>
    </citation>
    <scope>NUCLEOTIDE SEQUENCE [LARGE SCALE GENOMIC DNA]</scope>
    <source>
        <strain evidence="1 2">ICMP 11899</strain>
    </source>
</reference>
<dbReference type="Proteomes" id="UP000270795">
    <property type="component" value="Unassembled WGS sequence"/>
</dbReference>
<name>A0A3M6ADX3_PSESS</name>
<organism evidence="1 2">
    <name type="scientific">Pseudomonas savastanoi</name>
    <name type="common">Pseudomonas syringae pv. savastanoi</name>
    <dbReference type="NCBI Taxonomy" id="29438"/>
    <lineage>
        <taxon>Bacteria</taxon>
        <taxon>Pseudomonadati</taxon>
        <taxon>Pseudomonadota</taxon>
        <taxon>Gammaproteobacteria</taxon>
        <taxon>Pseudomonadales</taxon>
        <taxon>Pseudomonadaceae</taxon>
        <taxon>Pseudomonas</taxon>
    </lineage>
</organism>
<accession>A0A3M6ADX3</accession>
<evidence type="ECO:0000313" key="1">
    <source>
        <dbReference type="EMBL" id="RMV17487.1"/>
    </source>
</evidence>
<protein>
    <submittedName>
        <fullName evidence="1">Uncharacterized protein</fullName>
    </submittedName>
</protein>
<evidence type="ECO:0000313" key="2">
    <source>
        <dbReference type="Proteomes" id="UP000270795"/>
    </source>
</evidence>
<sequence>MLHQGCVALECLHVKRLELLTRQRGPLPDVFNQLAPSGSRQQRVGRFWFEKACSSIGRDRRRFSSREETKHLGTHDEVIGGPFALYGSA</sequence>
<comment type="caution">
    <text evidence="1">The sequence shown here is derived from an EMBL/GenBank/DDBJ whole genome shotgun (WGS) entry which is preliminary data.</text>
</comment>
<dbReference type="EMBL" id="RBUM01000159">
    <property type="protein sequence ID" value="RMV17487.1"/>
    <property type="molecule type" value="Genomic_DNA"/>
</dbReference>
<proteinExistence type="predicted"/>
<dbReference type="AlphaFoldDB" id="A0A3M6ADX3"/>